<dbReference type="InterPro" id="IPR043128">
    <property type="entry name" value="Rev_trsase/Diguanyl_cyclase"/>
</dbReference>
<dbReference type="Gene3D" id="3.10.10.10">
    <property type="entry name" value="HIV Type 1 Reverse Transcriptase, subunit A, domain 1"/>
    <property type="match status" value="1"/>
</dbReference>
<dbReference type="Pfam" id="PF00385">
    <property type="entry name" value="Chromo"/>
    <property type="match status" value="1"/>
</dbReference>
<dbReference type="Gene3D" id="3.30.420.10">
    <property type="entry name" value="Ribonuclease H-like superfamily/Ribonuclease H"/>
    <property type="match status" value="1"/>
</dbReference>
<dbReference type="InterPro" id="IPR050951">
    <property type="entry name" value="Retrovirus_Pol_polyprotein"/>
</dbReference>
<feature type="domain" description="Chromo" evidence="19">
    <location>
        <begin position="1627"/>
        <end position="1681"/>
    </location>
</feature>
<dbReference type="Gene3D" id="1.10.340.70">
    <property type="match status" value="1"/>
</dbReference>
<keyword evidence="15" id="KW-0238">DNA-binding</keyword>
<dbReference type="InterPro" id="IPR000953">
    <property type="entry name" value="Chromo/chromo_shadow_dom"/>
</dbReference>
<feature type="domain" description="CCHC-type" evidence="20">
    <location>
        <begin position="371"/>
        <end position="386"/>
    </location>
</feature>
<evidence type="ECO:0000256" key="8">
    <source>
        <dbReference type="ARBA" id="ARBA00022759"/>
    </source>
</evidence>
<dbReference type="InterPro" id="IPR043502">
    <property type="entry name" value="DNA/RNA_pol_sf"/>
</dbReference>
<feature type="region of interest" description="Disordered" evidence="18">
    <location>
        <begin position="582"/>
        <end position="601"/>
    </location>
</feature>
<dbReference type="Gene3D" id="3.30.70.270">
    <property type="match status" value="2"/>
</dbReference>
<evidence type="ECO:0000256" key="15">
    <source>
        <dbReference type="ARBA" id="ARBA00023125"/>
    </source>
</evidence>
<feature type="compositionally biased region" description="Basic and acidic residues" evidence="18">
    <location>
        <begin position="591"/>
        <end position="601"/>
    </location>
</feature>
<protein>
    <submittedName>
        <fullName evidence="23">Related to pol protein</fullName>
    </submittedName>
</protein>
<dbReference type="InterPro" id="IPR023780">
    <property type="entry name" value="Chromo_domain"/>
</dbReference>
<evidence type="ECO:0000256" key="4">
    <source>
        <dbReference type="ARBA" id="ARBA00022695"/>
    </source>
</evidence>
<dbReference type="InterPro" id="IPR056924">
    <property type="entry name" value="SH3_Tf2-1"/>
</dbReference>
<dbReference type="SUPFAM" id="SSF53098">
    <property type="entry name" value="Ribonuclease H-like"/>
    <property type="match status" value="1"/>
</dbReference>
<dbReference type="GO" id="GO:0006310">
    <property type="term" value="P:DNA recombination"/>
    <property type="evidence" value="ECO:0007669"/>
    <property type="project" value="UniProtKB-KW"/>
</dbReference>
<evidence type="ECO:0000256" key="12">
    <source>
        <dbReference type="ARBA" id="ARBA00022908"/>
    </source>
</evidence>
<evidence type="ECO:0000256" key="11">
    <source>
        <dbReference type="ARBA" id="ARBA00022884"/>
    </source>
</evidence>
<evidence type="ECO:0000256" key="9">
    <source>
        <dbReference type="ARBA" id="ARBA00022801"/>
    </source>
</evidence>
<dbReference type="InterPro" id="IPR041588">
    <property type="entry name" value="Integrase_H2C2"/>
</dbReference>
<keyword evidence="7" id="KW-0064">Aspartyl protease</keyword>
<evidence type="ECO:0000256" key="13">
    <source>
        <dbReference type="ARBA" id="ARBA00022918"/>
    </source>
</evidence>
<keyword evidence="1" id="KW-0507">mRNA processing</keyword>
<evidence type="ECO:0000259" key="21">
    <source>
        <dbReference type="PROSITE" id="PS50878"/>
    </source>
</evidence>
<keyword evidence="8" id="KW-0255">Endonuclease</keyword>
<evidence type="ECO:0000256" key="18">
    <source>
        <dbReference type="SAM" id="MobiDB-lite"/>
    </source>
</evidence>
<evidence type="ECO:0000259" key="19">
    <source>
        <dbReference type="PROSITE" id="PS50013"/>
    </source>
</evidence>
<evidence type="ECO:0000256" key="17">
    <source>
        <dbReference type="PROSITE-ProRule" id="PRU00047"/>
    </source>
</evidence>
<reference evidence="23 24" key="1">
    <citation type="submission" date="2018-03" db="EMBL/GenBank/DDBJ databases">
        <authorList>
            <person name="Guldener U."/>
        </authorList>
    </citation>
    <scope>NUCLEOTIDE SEQUENCE [LARGE SCALE GENOMIC DNA]</scope>
    <source>
        <strain evidence="23 24">NBRC100155</strain>
    </source>
</reference>
<keyword evidence="17" id="KW-0863">Zinc-finger</keyword>
<evidence type="ECO:0000256" key="1">
    <source>
        <dbReference type="ARBA" id="ARBA00022664"/>
    </source>
</evidence>
<dbReference type="OrthoDB" id="3205891at2759"/>
<dbReference type="Pfam" id="PF17921">
    <property type="entry name" value="Integrase_H2C2"/>
    <property type="match status" value="1"/>
</dbReference>
<dbReference type="GO" id="GO:0004519">
    <property type="term" value="F:endonuclease activity"/>
    <property type="evidence" value="ECO:0007669"/>
    <property type="project" value="UniProtKB-KW"/>
</dbReference>
<dbReference type="Pfam" id="PF24626">
    <property type="entry name" value="SH3_Tf2-1"/>
    <property type="match status" value="1"/>
</dbReference>
<dbReference type="PROSITE" id="PS50994">
    <property type="entry name" value="INTEGRASE"/>
    <property type="match status" value="1"/>
</dbReference>
<dbReference type="PROSITE" id="PS50878">
    <property type="entry name" value="RT_POL"/>
    <property type="match status" value="1"/>
</dbReference>
<dbReference type="GO" id="GO:0006508">
    <property type="term" value="P:proteolysis"/>
    <property type="evidence" value="ECO:0007669"/>
    <property type="project" value="UniProtKB-KW"/>
</dbReference>
<dbReference type="InterPro" id="IPR041373">
    <property type="entry name" value="RT_RNaseH"/>
</dbReference>
<dbReference type="GO" id="GO:0003964">
    <property type="term" value="F:RNA-directed DNA polymerase activity"/>
    <property type="evidence" value="ECO:0007669"/>
    <property type="project" value="UniProtKB-KW"/>
</dbReference>
<feature type="compositionally biased region" description="Pro residues" evidence="18">
    <location>
        <begin position="387"/>
        <end position="397"/>
    </location>
</feature>
<evidence type="ECO:0000313" key="23">
    <source>
        <dbReference type="EMBL" id="SPO32499.1"/>
    </source>
</evidence>
<keyword evidence="4" id="KW-0548">Nucleotidyltransferase</keyword>
<dbReference type="EMBL" id="OOIN01000047">
    <property type="protein sequence ID" value="SPO32499.1"/>
    <property type="molecule type" value="Genomic_DNA"/>
</dbReference>
<keyword evidence="14" id="KW-0239">DNA-directed DNA polymerase</keyword>
<evidence type="ECO:0000256" key="10">
    <source>
        <dbReference type="ARBA" id="ARBA00022842"/>
    </source>
</evidence>
<dbReference type="GO" id="GO:0006338">
    <property type="term" value="P:chromatin remodeling"/>
    <property type="evidence" value="ECO:0007669"/>
    <property type="project" value="UniProtKB-ARBA"/>
</dbReference>
<evidence type="ECO:0000256" key="6">
    <source>
        <dbReference type="ARBA" id="ARBA00022723"/>
    </source>
</evidence>
<dbReference type="InterPro" id="IPR016197">
    <property type="entry name" value="Chromo-like_dom_sf"/>
</dbReference>
<dbReference type="SUPFAM" id="SSF54160">
    <property type="entry name" value="Chromo domain-like"/>
    <property type="match status" value="1"/>
</dbReference>
<dbReference type="PROSITE" id="PS50013">
    <property type="entry name" value="CHROMO_2"/>
    <property type="match status" value="1"/>
</dbReference>
<dbReference type="InterPro" id="IPR012337">
    <property type="entry name" value="RNaseH-like_sf"/>
</dbReference>
<dbReference type="SUPFAM" id="SSF56672">
    <property type="entry name" value="DNA/RNA polymerases"/>
    <property type="match status" value="1"/>
</dbReference>
<feature type="compositionally biased region" description="Basic and acidic residues" evidence="18">
    <location>
        <begin position="39"/>
        <end position="51"/>
    </location>
</feature>
<evidence type="ECO:0000256" key="14">
    <source>
        <dbReference type="ARBA" id="ARBA00022932"/>
    </source>
</evidence>
<dbReference type="GO" id="GO:0006397">
    <property type="term" value="P:mRNA processing"/>
    <property type="evidence" value="ECO:0007669"/>
    <property type="project" value="UniProtKB-KW"/>
</dbReference>
<evidence type="ECO:0000259" key="20">
    <source>
        <dbReference type="PROSITE" id="PS50158"/>
    </source>
</evidence>
<keyword evidence="6" id="KW-0479">Metal-binding</keyword>
<dbReference type="GO" id="GO:0003887">
    <property type="term" value="F:DNA-directed DNA polymerase activity"/>
    <property type="evidence" value="ECO:0007669"/>
    <property type="project" value="UniProtKB-KW"/>
</dbReference>
<keyword evidence="12" id="KW-0229">DNA integration</keyword>
<keyword evidence="3" id="KW-0808">Transferase</keyword>
<dbReference type="CDD" id="cd01647">
    <property type="entry name" value="RT_LTR"/>
    <property type="match status" value="1"/>
</dbReference>
<keyword evidence="11" id="KW-0694">RNA-binding</keyword>
<feature type="compositionally biased region" description="Polar residues" evidence="18">
    <location>
        <begin position="61"/>
        <end position="70"/>
    </location>
</feature>
<keyword evidence="16" id="KW-0233">DNA recombination</keyword>
<feature type="region of interest" description="Disordered" evidence="18">
    <location>
        <begin position="1116"/>
        <end position="1135"/>
    </location>
</feature>
<dbReference type="Pfam" id="PF00665">
    <property type="entry name" value="rve"/>
    <property type="match status" value="1"/>
</dbReference>
<keyword evidence="13" id="KW-0695">RNA-directed DNA polymerase</keyword>
<dbReference type="SUPFAM" id="SSF57756">
    <property type="entry name" value="Retrovirus zinc finger-like domains"/>
    <property type="match status" value="1"/>
</dbReference>
<dbReference type="InterPro" id="IPR001584">
    <property type="entry name" value="Integrase_cat-core"/>
</dbReference>
<keyword evidence="9" id="KW-0378">Hydrolase</keyword>
<dbReference type="GO" id="GO:0008270">
    <property type="term" value="F:zinc ion binding"/>
    <property type="evidence" value="ECO:0007669"/>
    <property type="project" value="UniProtKB-KW"/>
</dbReference>
<feature type="region of interest" description="Disordered" evidence="18">
    <location>
        <begin position="306"/>
        <end position="364"/>
    </location>
</feature>
<evidence type="ECO:0000313" key="24">
    <source>
        <dbReference type="Proteomes" id="UP000324022"/>
    </source>
</evidence>
<proteinExistence type="predicted"/>
<dbReference type="PROSITE" id="PS50158">
    <property type="entry name" value="ZF_CCHC"/>
    <property type="match status" value="1"/>
</dbReference>
<feature type="domain" description="Reverse transcriptase" evidence="21">
    <location>
        <begin position="728"/>
        <end position="907"/>
    </location>
</feature>
<dbReference type="InterPro" id="IPR000477">
    <property type="entry name" value="RT_dom"/>
</dbReference>
<keyword evidence="17" id="KW-0862">Zinc</keyword>
<dbReference type="SMART" id="SM00298">
    <property type="entry name" value="CHROMO"/>
    <property type="match status" value="1"/>
</dbReference>
<accession>A0A5C3ESZ5</accession>
<dbReference type="FunFam" id="3.30.70.270:FF:000020">
    <property type="entry name" value="Transposon Tf2-6 polyprotein-like Protein"/>
    <property type="match status" value="1"/>
</dbReference>
<feature type="domain" description="Integrase catalytic" evidence="22">
    <location>
        <begin position="1325"/>
        <end position="1484"/>
    </location>
</feature>
<dbReference type="FunFam" id="3.30.420.10:FF:000032">
    <property type="entry name" value="Retrovirus-related Pol polyprotein from transposon 297-like Protein"/>
    <property type="match status" value="1"/>
</dbReference>
<dbReference type="CDD" id="cd00024">
    <property type="entry name" value="CD_CSD"/>
    <property type="match status" value="1"/>
</dbReference>
<dbReference type="SMART" id="SM00343">
    <property type="entry name" value="ZnF_C2HC"/>
    <property type="match status" value="1"/>
</dbReference>
<name>A0A5C3ESZ5_9BASI</name>
<dbReference type="PANTHER" id="PTHR37984">
    <property type="entry name" value="PROTEIN CBG26694"/>
    <property type="match status" value="1"/>
</dbReference>
<dbReference type="InterPro" id="IPR036875">
    <property type="entry name" value="Znf_CCHC_sf"/>
</dbReference>
<dbReference type="InterPro" id="IPR036397">
    <property type="entry name" value="RNaseH_sf"/>
</dbReference>
<dbReference type="Pfam" id="PF17917">
    <property type="entry name" value="RT_RNaseH"/>
    <property type="match status" value="1"/>
</dbReference>
<evidence type="ECO:0000259" key="22">
    <source>
        <dbReference type="PROSITE" id="PS50994"/>
    </source>
</evidence>
<evidence type="ECO:0000256" key="16">
    <source>
        <dbReference type="ARBA" id="ARBA00023172"/>
    </source>
</evidence>
<dbReference type="GO" id="GO:0003677">
    <property type="term" value="F:DNA binding"/>
    <property type="evidence" value="ECO:0007669"/>
    <property type="project" value="UniProtKB-KW"/>
</dbReference>
<gene>
    <name evidence="23" type="ORF">UTRI_04243</name>
</gene>
<dbReference type="Proteomes" id="UP000324022">
    <property type="component" value="Unassembled WGS sequence"/>
</dbReference>
<feature type="compositionally biased region" description="Low complexity" evidence="18">
    <location>
        <begin position="312"/>
        <end position="325"/>
    </location>
</feature>
<dbReference type="InterPro" id="IPR001878">
    <property type="entry name" value="Znf_CCHC"/>
</dbReference>
<dbReference type="GO" id="GO:0003723">
    <property type="term" value="F:RNA binding"/>
    <property type="evidence" value="ECO:0007669"/>
    <property type="project" value="UniProtKB-KW"/>
</dbReference>
<feature type="region of interest" description="Disordered" evidence="18">
    <location>
        <begin position="379"/>
        <end position="400"/>
    </location>
</feature>
<dbReference type="Pfam" id="PF00078">
    <property type="entry name" value="RVT_1"/>
    <property type="match status" value="1"/>
</dbReference>
<keyword evidence="24" id="KW-1185">Reference proteome</keyword>
<keyword evidence="5" id="KW-0540">Nuclease</keyword>
<dbReference type="Gene3D" id="2.40.50.40">
    <property type="match status" value="1"/>
</dbReference>
<keyword evidence="2" id="KW-0645">Protease</keyword>
<feature type="region of interest" description="Disordered" evidence="18">
    <location>
        <begin position="39"/>
        <end position="73"/>
    </location>
</feature>
<organism evidence="23 24">
    <name type="scientific">Ustilago trichophora</name>
    <dbReference type="NCBI Taxonomy" id="86804"/>
    <lineage>
        <taxon>Eukaryota</taxon>
        <taxon>Fungi</taxon>
        <taxon>Dikarya</taxon>
        <taxon>Basidiomycota</taxon>
        <taxon>Ustilaginomycotina</taxon>
        <taxon>Ustilaginomycetes</taxon>
        <taxon>Ustilaginales</taxon>
        <taxon>Ustilaginaceae</taxon>
        <taxon>Ustilago</taxon>
    </lineage>
</organism>
<evidence type="ECO:0000256" key="2">
    <source>
        <dbReference type="ARBA" id="ARBA00022670"/>
    </source>
</evidence>
<dbReference type="CDD" id="cd09274">
    <property type="entry name" value="RNase_HI_RT_Ty3"/>
    <property type="match status" value="1"/>
</dbReference>
<dbReference type="Gene3D" id="4.10.60.10">
    <property type="entry name" value="Zinc finger, CCHC-type"/>
    <property type="match status" value="1"/>
</dbReference>
<sequence>MADETLSQKLDELIGLVKAQLELTQRINQGDVARRAYQFREEHEERARQAPEEVDDGDDTTVGNPFSTPTPAARHRQTVAFAPGERTYTDREKYSTPTGIRNVHPRPTLVRESTEEDHDFRVDELQPAQPKTLSYAFPKFNARDVEVFILEAEAWFRFNRVTDHETMVNHTGAHLDGAAREWWIAKLRVDRARQGKLFHDWHFFTQRLVEQYNLRNARMEAYNKLITLKLNSDAPGAATRHVERFRDLEGQVNLEDTELVIDMFRGSLTRSLQEKFERNPPMDRWGWYREVEDIDRQRMLTQQSVARHGSSPAAARPVPAARPVVPATPPARQPMSSTPGVPYRPGNRPLPPHLAQRPKPGGPTTFGSDVCHWCKGSGHWAKDCPSRKPPPATPRPMGPRVSVALADGQTEDDGNEAVEPEHDEDLGYDAVDQEPLDLTQFAPTVETADDSQDYSTDNGKAVLELAGKVQDHPARILADTGAVVQVAIGEHRLGKLGVAVAEMVDYDLILGFTELRRLKPTIQWDTGQLQFEAQGHGSGVLADNGKTRAGTAESGRLDETCEKIVESVRPADSQERIVASVGLPDSQPKTVEAKSSDDSRPLTRLHGHEFVSAERLLQAAVEDGPIGFMLFEEPPTSLPAFGFVPTGADKGVEMEVELDKPVSDEEIPEPYRHLRAVFDEVEADRLPPHTDHDLRIELAEGSRPPQGPLYLKGPKEMAELRKYLDENLAKGFIRPSKSPARSPVLFVPKKDGGLRLCVDYRGLNEITIKNRAPLPLIEEQLFLLRNAKIYSKLDLKAAYNLIRIASGDEWKTAFGTQLGLYKYLVMPFGLANAPAHFQSVINHIYRDIIGVYVVVYLDDFLIFSNTVDEHIQHVTEVLTRLKRHRLFAKPSKCAFHTDTVEFLGYIIKPSGIEMDPEKVRTVQEWPMPESIHDIQRFLGFANFYRRFIAHFARIAKPLTALVKPTERFKKFELPEEAKQAFHRLIQAFTTAGVLRHFDYHLPTRLETDASDFAIAGVLKQEHEGRWHPVAYYSRKMAPAEKNYEIHDKELLAVVACLTQWRHMLAGLPSQLVILTDHEALKYFKSQRRITGRQARWAVLLADFDFVLQYRPGDKAGEPDALTRRRDMEPAGEEREHNVWQLLPNSAFTRDDDKDRQVYAIRRVSERKLGESTAPNDRGPTMANVASAGLVDQCRTFQPLDQELAELHAKSPFETRDGVWYKDGRLVVPKVAMPGRTGSRKTRSAQEVDEKSLSVEHLRFMVMSQCHNGVTAGHVGCDATIHLARRHYWWPGMTAWIADYVASCPVCARYKAPRHRPYGLLQPLATPQRPWGSILLDFIEGLPTSDGYDSILVVVDRLTKYAIVAPTHKTATAEQTAHLLKIHLFGTFGTPDHIVSDRGRQFISKTWAEFISSIGARHSLSTAYHPQTDGQTERVNQVLEQYLHMYCNYEQNDWVKLLVTAAFVYNNAVHSSIGVSPFFACYGWNPKSHPEIPARLGVNNPKLAEFLVQGHERYKYLQDQIRHAQSRAVEQYNRKHKDLELKVGDMVYINRKNWKTRRPTAKLDTRFAGPYPVKERIGRRAYRITLPANLKVHDVFHISMLEPAKSSSLAQRSQLPAEPPLPDEELEYEVEAIVGKRVRNGQLEYKVLWRGYPEEAASWEPQALLSCPDLIREYEESAGGRA</sequence>
<dbReference type="PANTHER" id="PTHR37984:SF5">
    <property type="entry name" value="PROTEIN NYNRIN-LIKE"/>
    <property type="match status" value="1"/>
</dbReference>
<evidence type="ECO:0000256" key="5">
    <source>
        <dbReference type="ARBA" id="ARBA00022722"/>
    </source>
</evidence>
<evidence type="ECO:0000256" key="7">
    <source>
        <dbReference type="ARBA" id="ARBA00022750"/>
    </source>
</evidence>
<keyword evidence="10" id="KW-0460">Magnesium</keyword>
<dbReference type="GO" id="GO:0004190">
    <property type="term" value="F:aspartic-type endopeptidase activity"/>
    <property type="evidence" value="ECO:0007669"/>
    <property type="project" value="UniProtKB-KW"/>
</dbReference>
<evidence type="ECO:0000256" key="3">
    <source>
        <dbReference type="ARBA" id="ARBA00022679"/>
    </source>
</evidence>
<dbReference type="GO" id="GO:0015074">
    <property type="term" value="P:DNA integration"/>
    <property type="evidence" value="ECO:0007669"/>
    <property type="project" value="UniProtKB-KW"/>
</dbReference>
<dbReference type="GO" id="GO:0005634">
    <property type="term" value="C:nucleus"/>
    <property type="evidence" value="ECO:0007669"/>
    <property type="project" value="UniProtKB-ARBA"/>
</dbReference>